<dbReference type="PANTHER" id="PTHR43976:SF16">
    <property type="entry name" value="SHORT-CHAIN DEHYDROGENASE_REDUCTASE FAMILY PROTEIN"/>
    <property type="match status" value="1"/>
</dbReference>
<dbReference type="AlphaFoldDB" id="A0A1L7WYC3"/>
<comment type="similarity">
    <text evidence="1 3">Belongs to the short-chain dehydrogenases/reductases (SDR) family.</text>
</comment>
<dbReference type="InterPro" id="IPR051911">
    <property type="entry name" value="SDR_oxidoreductase"/>
</dbReference>
<dbReference type="SUPFAM" id="SSF51735">
    <property type="entry name" value="NAD(P)-binding Rossmann-fold domains"/>
    <property type="match status" value="1"/>
</dbReference>
<dbReference type="InterPro" id="IPR002347">
    <property type="entry name" value="SDR_fam"/>
</dbReference>
<reference evidence="4 5" key="1">
    <citation type="submission" date="2016-03" db="EMBL/GenBank/DDBJ databases">
        <authorList>
            <person name="Ploux O."/>
        </authorList>
    </citation>
    <scope>NUCLEOTIDE SEQUENCE [LARGE SCALE GENOMIC DNA]</scope>
    <source>
        <strain evidence="4 5">UAMH 11012</strain>
    </source>
</reference>
<dbReference type="STRING" id="576137.A0A1L7WYC3"/>
<sequence>MAPQVWLITGTTSGFGAEFVKKLLAKGHKVIATARNTSKIAHFKEAGASILALDLFSEQVTFDKVAADAVAIHGHVDVVVNNAGYSHFGIIEDDSREDWIKQYQTHVFGTFGVARAFLPHFRARKAGTFVFIGSTAAWGGIPTLGAYCGSKSALRGAVETLNLETKPLGIRNLLVEPGFFRTELLNDNNVTYVDTKFEDYKPVTEPLFTTFKKYHQQQPGDPAKGVQRIIDTVLGENDAAGKEFPVSLALGSDAVEQIRKKCEETLKLLDEWEAVSSNTNYD</sequence>
<organism evidence="4 5">
    <name type="scientific">Phialocephala subalpina</name>
    <dbReference type="NCBI Taxonomy" id="576137"/>
    <lineage>
        <taxon>Eukaryota</taxon>
        <taxon>Fungi</taxon>
        <taxon>Dikarya</taxon>
        <taxon>Ascomycota</taxon>
        <taxon>Pezizomycotina</taxon>
        <taxon>Leotiomycetes</taxon>
        <taxon>Helotiales</taxon>
        <taxon>Mollisiaceae</taxon>
        <taxon>Phialocephala</taxon>
        <taxon>Phialocephala fortinii species complex</taxon>
    </lineage>
</organism>
<keyword evidence="2" id="KW-0560">Oxidoreductase</keyword>
<evidence type="ECO:0000256" key="1">
    <source>
        <dbReference type="ARBA" id="ARBA00006484"/>
    </source>
</evidence>
<dbReference type="CDD" id="cd05374">
    <property type="entry name" value="17beta-HSD-like_SDR_c"/>
    <property type="match status" value="1"/>
</dbReference>
<dbReference type="PRINTS" id="PR00080">
    <property type="entry name" value="SDRFAMILY"/>
</dbReference>
<protein>
    <submittedName>
        <fullName evidence="4">Related to ketoreductases</fullName>
    </submittedName>
</protein>
<evidence type="ECO:0000313" key="4">
    <source>
        <dbReference type="EMBL" id="CZR57759.1"/>
    </source>
</evidence>
<dbReference type="Pfam" id="PF00106">
    <property type="entry name" value="adh_short"/>
    <property type="match status" value="1"/>
</dbReference>
<evidence type="ECO:0000256" key="2">
    <source>
        <dbReference type="ARBA" id="ARBA00023002"/>
    </source>
</evidence>
<name>A0A1L7WYC3_9HELO</name>
<dbReference type="PANTHER" id="PTHR43976">
    <property type="entry name" value="SHORT CHAIN DEHYDROGENASE"/>
    <property type="match status" value="1"/>
</dbReference>
<dbReference type="Proteomes" id="UP000184330">
    <property type="component" value="Unassembled WGS sequence"/>
</dbReference>
<dbReference type="PRINTS" id="PR00081">
    <property type="entry name" value="GDHRDH"/>
</dbReference>
<accession>A0A1L7WYC3</accession>
<dbReference type="GO" id="GO:0016491">
    <property type="term" value="F:oxidoreductase activity"/>
    <property type="evidence" value="ECO:0007669"/>
    <property type="project" value="UniProtKB-KW"/>
</dbReference>
<evidence type="ECO:0000256" key="3">
    <source>
        <dbReference type="RuleBase" id="RU000363"/>
    </source>
</evidence>
<gene>
    <name evidence="4" type="ORF">PAC_07648</name>
</gene>
<dbReference type="InterPro" id="IPR036291">
    <property type="entry name" value="NAD(P)-bd_dom_sf"/>
</dbReference>
<dbReference type="Gene3D" id="3.40.50.720">
    <property type="entry name" value="NAD(P)-binding Rossmann-like Domain"/>
    <property type="match status" value="1"/>
</dbReference>
<evidence type="ECO:0000313" key="5">
    <source>
        <dbReference type="Proteomes" id="UP000184330"/>
    </source>
</evidence>
<dbReference type="OrthoDB" id="1274115at2759"/>
<dbReference type="EMBL" id="FJOG01000010">
    <property type="protein sequence ID" value="CZR57759.1"/>
    <property type="molecule type" value="Genomic_DNA"/>
</dbReference>
<proteinExistence type="inferred from homology"/>
<keyword evidence="5" id="KW-1185">Reference proteome</keyword>